<evidence type="ECO:0000313" key="9">
    <source>
        <dbReference type="Proteomes" id="UP001148312"/>
    </source>
</evidence>
<dbReference type="SUPFAM" id="SSF57701">
    <property type="entry name" value="Zn2/Cys6 DNA-binding domain"/>
    <property type="match status" value="1"/>
</dbReference>
<evidence type="ECO:0000256" key="1">
    <source>
        <dbReference type="ARBA" id="ARBA00022723"/>
    </source>
</evidence>
<feature type="region of interest" description="Disordered" evidence="6">
    <location>
        <begin position="231"/>
        <end position="253"/>
    </location>
</feature>
<evidence type="ECO:0000256" key="2">
    <source>
        <dbReference type="ARBA" id="ARBA00023015"/>
    </source>
</evidence>
<reference evidence="8" key="2">
    <citation type="journal article" date="2023" name="IMA Fungus">
        <title>Comparative genomic study of the Penicillium genus elucidates a diverse pangenome and 15 lateral gene transfer events.</title>
        <authorList>
            <person name="Petersen C."/>
            <person name="Sorensen T."/>
            <person name="Nielsen M.R."/>
            <person name="Sondergaard T.E."/>
            <person name="Sorensen J.L."/>
            <person name="Fitzpatrick D.A."/>
            <person name="Frisvad J.C."/>
            <person name="Nielsen K.L."/>
        </authorList>
    </citation>
    <scope>NUCLEOTIDE SEQUENCE</scope>
    <source>
        <strain evidence="8">IBT 30728</strain>
    </source>
</reference>
<protein>
    <recommendedName>
        <fullName evidence="7">Zn(2)-C6 fungal-type domain-containing protein</fullName>
    </recommendedName>
</protein>
<feature type="compositionally biased region" description="Polar residues" evidence="6">
    <location>
        <begin position="163"/>
        <end position="181"/>
    </location>
</feature>
<dbReference type="Pfam" id="PF04082">
    <property type="entry name" value="Fungal_trans"/>
    <property type="match status" value="1"/>
</dbReference>
<evidence type="ECO:0000313" key="8">
    <source>
        <dbReference type="EMBL" id="KAJ5489514.1"/>
    </source>
</evidence>
<evidence type="ECO:0000256" key="5">
    <source>
        <dbReference type="ARBA" id="ARBA00023242"/>
    </source>
</evidence>
<feature type="compositionally biased region" description="Low complexity" evidence="6">
    <location>
        <begin position="38"/>
        <end position="50"/>
    </location>
</feature>
<keyword evidence="2" id="KW-0805">Transcription regulation</keyword>
<dbReference type="PROSITE" id="PS00463">
    <property type="entry name" value="ZN2_CY6_FUNGAL_1"/>
    <property type="match status" value="1"/>
</dbReference>
<evidence type="ECO:0000259" key="7">
    <source>
        <dbReference type="PROSITE" id="PS50048"/>
    </source>
</evidence>
<dbReference type="InterPro" id="IPR007219">
    <property type="entry name" value="XnlR_reg_dom"/>
</dbReference>
<feature type="region of interest" description="Disordered" evidence="6">
    <location>
        <begin position="1"/>
        <end position="76"/>
    </location>
</feature>
<sequence length="854" mass="94887">MPDAPPLGLGDAPGQSHQHGHGPSTGNIAPVPEVRRTSSSSSAHTFSGSSMGTATPTGAKLPIPRNRPGAPSRHHRRVPRACASCHMRKTKCSGESPICRQCHELDMKCVYPPPLREKMKIQQEELAKKLQECQSLLGEVEPLVSGRTAKRVRELLQRLETGYLSSDPSSGNAIRSRTSSLAEMDKPASSSSSVGSLEAQDHVDIDLNRSEETRATGHLGKSSEIKWMQRLQETAEQRRKDNASGTNAGLDGTFSELPQDLNYHLDDFDIQVSEPVQKYWIPPRPLADLLFDTYLAVAHPYFPIINRPLFRDQYKSFFDETVLPGDKWIAILNTIFAVATSYAHLAELDWRADAEDHLVYLARARMLSLEGDDIFRHPDIQQVQLEGLITFYLLTIDQIHRAWRISALAVRSAISLGLNLQNKSSAVPGISKEMRNRVWWSLFSLENKLGMMTGRPTCVSVNMCSSPFPLSWEESDLAAPNASSLLTNPVLRDGQIDATMASYYTPGTPMGQSGGIGDIRAARHWLRDQPVNSGLCFLYSCDLTMITQEILDRVYAVRSAKRDWSYIQVILSELAGKIDIWFSTLPKTLDFLASDNNDAYYNHKMQLALQYHGSKILLGRPCLCQHTSTPKTDRQEINEFNKTMSLSALESAAQITHLIPDSQLLSSTHRHGPWWSLLHSVMQAVAIMILEISFGYVHMPEGENMLIPLTKKCIRWLHRTSESSVASRRAWQLCDNTLRQLAGSMQFEISDMPPPPHWHRKGPAGTSSGGSSASTGQEGLTSSAMERHNTAIRISDVISKDTDDFPPSLGDFSQHVPIPSSSAYKVSTANTKTAAAYGSLDREFIQTFFPELLQ</sequence>
<dbReference type="InterPro" id="IPR001138">
    <property type="entry name" value="Zn2Cys6_DnaBD"/>
</dbReference>
<dbReference type="CDD" id="cd00067">
    <property type="entry name" value="GAL4"/>
    <property type="match status" value="1"/>
</dbReference>
<dbReference type="GO" id="GO:0008270">
    <property type="term" value="F:zinc ion binding"/>
    <property type="evidence" value="ECO:0007669"/>
    <property type="project" value="InterPro"/>
</dbReference>
<name>A0A9W9XDX5_9EURO</name>
<dbReference type="SMART" id="SM00906">
    <property type="entry name" value="Fungal_trans"/>
    <property type="match status" value="1"/>
</dbReference>
<dbReference type="PANTHER" id="PTHR47654:SF3">
    <property type="entry name" value="ZN(II)2CYS6 TRANSCRIPTION FACTOR (EUROFUNG)"/>
    <property type="match status" value="1"/>
</dbReference>
<dbReference type="RefSeq" id="XP_056791547.1">
    <property type="nucleotide sequence ID" value="XM_056934006.1"/>
</dbReference>
<comment type="caution">
    <text evidence="8">The sequence shown here is derived from an EMBL/GenBank/DDBJ whole genome shotgun (WGS) entry which is preliminary data.</text>
</comment>
<evidence type="ECO:0000256" key="3">
    <source>
        <dbReference type="ARBA" id="ARBA00023125"/>
    </source>
</evidence>
<dbReference type="Gene3D" id="4.10.240.10">
    <property type="entry name" value="Zn(2)-C6 fungal-type DNA-binding domain"/>
    <property type="match status" value="1"/>
</dbReference>
<dbReference type="InterPro" id="IPR036864">
    <property type="entry name" value="Zn2-C6_fun-type_DNA-bd_sf"/>
</dbReference>
<keyword evidence="5" id="KW-0539">Nucleus</keyword>
<keyword evidence="9" id="KW-1185">Reference proteome</keyword>
<accession>A0A9W9XDX5</accession>
<dbReference type="SMART" id="SM00066">
    <property type="entry name" value="GAL4"/>
    <property type="match status" value="1"/>
</dbReference>
<feature type="compositionally biased region" description="Basic and acidic residues" evidence="6">
    <location>
        <begin position="233"/>
        <end position="242"/>
    </location>
</feature>
<proteinExistence type="predicted"/>
<keyword evidence="3" id="KW-0238">DNA-binding</keyword>
<feature type="region of interest" description="Disordered" evidence="6">
    <location>
        <begin position="163"/>
        <end position="203"/>
    </location>
</feature>
<dbReference type="PROSITE" id="PS50048">
    <property type="entry name" value="ZN2_CY6_FUNGAL_2"/>
    <property type="match status" value="1"/>
</dbReference>
<dbReference type="Pfam" id="PF00172">
    <property type="entry name" value="Zn_clus"/>
    <property type="match status" value="1"/>
</dbReference>
<evidence type="ECO:0000256" key="4">
    <source>
        <dbReference type="ARBA" id="ARBA00023163"/>
    </source>
</evidence>
<feature type="domain" description="Zn(2)-C6 fungal-type" evidence="7">
    <location>
        <begin position="81"/>
        <end position="111"/>
    </location>
</feature>
<dbReference type="InterPro" id="IPR053230">
    <property type="entry name" value="Trans_reg_galc"/>
</dbReference>
<feature type="compositionally biased region" description="Low complexity" evidence="6">
    <location>
        <begin position="763"/>
        <end position="776"/>
    </location>
</feature>
<dbReference type="GeneID" id="81624255"/>
<keyword evidence="4" id="KW-0804">Transcription</keyword>
<dbReference type="GO" id="GO:0006351">
    <property type="term" value="P:DNA-templated transcription"/>
    <property type="evidence" value="ECO:0007669"/>
    <property type="project" value="InterPro"/>
</dbReference>
<reference evidence="8" key="1">
    <citation type="submission" date="2022-12" db="EMBL/GenBank/DDBJ databases">
        <authorList>
            <person name="Petersen C."/>
        </authorList>
    </citation>
    <scope>NUCLEOTIDE SEQUENCE</scope>
    <source>
        <strain evidence="8">IBT 30728</strain>
    </source>
</reference>
<dbReference type="AlphaFoldDB" id="A0A9W9XDX5"/>
<dbReference type="GO" id="GO:0003677">
    <property type="term" value="F:DNA binding"/>
    <property type="evidence" value="ECO:0007669"/>
    <property type="project" value="UniProtKB-KW"/>
</dbReference>
<dbReference type="CDD" id="cd12148">
    <property type="entry name" value="fungal_TF_MHR"/>
    <property type="match status" value="1"/>
</dbReference>
<dbReference type="Proteomes" id="UP001148312">
    <property type="component" value="Unassembled WGS sequence"/>
</dbReference>
<dbReference type="PANTHER" id="PTHR47654">
    <property type="entry name" value="ZN(II)2CYS6 TRANSCRIPTION FACTOR (EUROFUNG)-RELATED"/>
    <property type="match status" value="1"/>
</dbReference>
<gene>
    <name evidence="8" type="ORF">N7539_004404</name>
</gene>
<dbReference type="EMBL" id="JAPWDQ010000004">
    <property type="protein sequence ID" value="KAJ5489514.1"/>
    <property type="molecule type" value="Genomic_DNA"/>
</dbReference>
<keyword evidence="1" id="KW-0479">Metal-binding</keyword>
<dbReference type="GO" id="GO:0000981">
    <property type="term" value="F:DNA-binding transcription factor activity, RNA polymerase II-specific"/>
    <property type="evidence" value="ECO:0007669"/>
    <property type="project" value="InterPro"/>
</dbReference>
<feature type="region of interest" description="Disordered" evidence="6">
    <location>
        <begin position="750"/>
        <end position="786"/>
    </location>
</feature>
<organism evidence="8 9">
    <name type="scientific">Penicillium diatomitis</name>
    <dbReference type="NCBI Taxonomy" id="2819901"/>
    <lineage>
        <taxon>Eukaryota</taxon>
        <taxon>Fungi</taxon>
        <taxon>Dikarya</taxon>
        <taxon>Ascomycota</taxon>
        <taxon>Pezizomycotina</taxon>
        <taxon>Eurotiomycetes</taxon>
        <taxon>Eurotiomycetidae</taxon>
        <taxon>Eurotiales</taxon>
        <taxon>Aspergillaceae</taxon>
        <taxon>Penicillium</taxon>
    </lineage>
</organism>
<evidence type="ECO:0000256" key="6">
    <source>
        <dbReference type="SAM" id="MobiDB-lite"/>
    </source>
</evidence>